<keyword evidence="4 6" id="KW-1133">Transmembrane helix</keyword>
<evidence type="ECO:0000256" key="5">
    <source>
        <dbReference type="ARBA" id="ARBA00023136"/>
    </source>
</evidence>
<sequence>MEDRHSPTSLLASRWSRLGAAIIDSLILSVVMLPLAYFTGGLDGLAQTPPVEAPLEYQAIMAILGFGLYCAINWKSLSQTGQTIGKKILKIKVVYIDDTQASVQDLVFKRYALMMFVGYIPWVGGVISIINILMIFGKQKRPLHDRIANTKVVVSQ</sequence>
<dbReference type="InterPro" id="IPR051791">
    <property type="entry name" value="Pra-immunoreactive"/>
</dbReference>
<dbReference type="Proteomes" id="UP000326687">
    <property type="component" value="Unassembled WGS sequence"/>
</dbReference>
<gene>
    <name evidence="8" type="ORF">F2Z80_05200</name>
</gene>
<evidence type="ECO:0000313" key="8">
    <source>
        <dbReference type="EMBL" id="KAB0303397.1"/>
    </source>
</evidence>
<dbReference type="RefSeq" id="WP_150894216.1">
    <property type="nucleotide sequence ID" value="NZ_VXDD01000001.1"/>
</dbReference>
<dbReference type="GO" id="GO:0005886">
    <property type="term" value="C:plasma membrane"/>
    <property type="evidence" value="ECO:0007669"/>
    <property type="project" value="UniProtKB-SubCell"/>
</dbReference>
<keyword evidence="3 6" id="KW-0812">Transmembrane</keyword>
<keyword evidence="5 6" id="KW-0472">Membrane</keyword>
<evidence type="ECO:0000256" key="1">
    <source>
        <dbReference type="ARBA" id="ARBA00004651"/>
    </source>
</evidence>
<dbReference type="InterPro" id="IPR010432">
    <property type="entry name" value="RDD"/>
</dbReference>
<dbReference type="AlphaFoldDB" id="A0A5N3SAD0"/>
<proteinExistence type="predicted"/>
<comment type="subcellular location">
    <subcellularLocation>
        <location evidence="1">Cell membrane</location>
        <topology evidence="1">Multi-pass membrane protein</topology>
    </subcellularLocation>
</comment>
<feature type="transmembrane region" description="Helical" evidence="6">
    <location>
        <begin position="59"/>
        <end position="77"/>
    </location>
</feature>
<evidence type="ECO:0000256" key="6">
    <source>
        <dbReference type="SAM" id="Phobius"/>
    </source>
</evidence>
<evidence type="ECO:0000313" key="9">
    <source>
        <dbReference type="Proteomes" id="UP000326687"/>
    </source>
</evidence>
<accession>A0A5N3SAD0</accession>
<reference evidence="8 9" key="1">
    <citation type="submission" date="2019-09" db="EMBL/GenBank/DDBJ databases">
        <title>Vibrio Fortis S7-72.</title>
        <authorList>
            <person name="Das S.K."/>
        </authorList>
    </citation>
    <scope>NUCLEOTIDE SEQUENCE [LARGE SCALE GENOMIC DNA]</scope>
    <source>
        <strain evidence="8 9">S7-72</strain>
    </source>
</reference>
<organism evidence="8 9">
    <name type="scientific">Vibrio fortis</name>
    <dbReference type="NCBI Taxonomy" id="212667"/>
    <lineage>
        <taxon>Bacteria</taxon>
        <taxon>Pseudomonadati</taxon>
        <taxon>Pseudomonadota</taxon>
        <taxon>Gammaproteobacteria</taxon>
        <taxon>Vibrionales</taxon>
        <taxon>Vibrionaceae</taxon>
        <taxon>Vibrio</taxon>
    </lineage>
</organism>
<dbReference type="Pfam" id="PF06271">
    <property type="entry name" value="RDD"/>
    <property type="match status" value="1"/>
</dbReference>
<keyword evidence="2" id="KW-1003">Cell membrane</keyword>
<feature type="transmembrane region" description="Helical" evidence="6">
    <location>
        <begin position="111"/>
        <end position="136"/>
    </location>
</feature>
<evidence type="ECO:0000259" key="7">
    <source>
        <dbReference type="Pfam" id="PF06271"/>
    </source>
</evidence>
<feature type="transmembrane region" description="Helical" evidence="6">
    <location>
        <begin position="21"/>
        <end position="39"/>
    </location>
</feature>
<evidence type="ECO:0000256" key="2">
    <source>
        <dbReference type="ARBA" id="ARBA00022475"/>
    </source>
</evidence>
<protein>
    <submittedName>
        <fullName evidence="8">RDD family protein</fullName>
    </submittedName>
</protein>
<dbReference type="EMBL" id="VXDD01000001">
    <property type="protein sequence ID" value="KAB0303397.1"/>
    <property type="molecule type" value="Genomic_DNA"/>
</dbReference>
<evidence type="ECO:0000256" key="4">
    <source>
        <dbReference type="ARBA" id="ARBA00022989"/>
    </source>
</evidence>
<evidence type="ECO:0000256" key="3">
    <source>
        <dbReference type="ARBA" id="ARBA00022692"/>
    </source>
</evidence>
<feature type="domain" description="RDD" evidence="7">
    <location>
        <begin position="12"/>
        <end position="149"/>
    </location>
</feature>
<dbReference type="PANTHER" id="PTHR36115">
    <property type="entry name" value="PROLINE-RICH ANTIGEN HOMOLOG-RELATED"/>
    <property type="match status" value="1"/>
</dbReference>
<comment type="caution">
    <text evidence="8">The sequence shown here is derived from an EMBL/GenBank/DDBJ whole genome shotgun (WGS) entry which is preliminary data.</text>
</comment>
<name>A0A5N3SAD0_9VIBR</name>